<evidence type="ECO:0000259" key="2">
    <source>
        <dbReference type="PROSITE" id="PS50913"/>
    </source>
</evidence>
<feature type="coiled-coil region" evidence="1">
    <location>
        <begin position="322"/>
        <end position="360"/>
    </location>
</feature>
<evidence type="ECO:0000313" key="5">
    <source>
        <dbReference type="WBParaSite" id="TTAC_0000012801-mRNA-1"/>
    </source>
</evidence>
<dbReference type="Proteomes" id="UP000274429">
    <property type="component" value="Unassembled WGS sequence"/>
</dbReference>
<sequence length="532" mass="60710">MEQQLKEQAHKILRYETKLRDIISAYQELQADNERLGNKLRTAESNASLLRHELEEKTHLLENQYAVNADLSERMALSTLENDNYRKEEEKNSCLRQQVDRLSKELEVEQNNSKSLKCALLEAQEQHEASTRHFEATVSKVFLTDLISTLVDSETSDAETPKVDDLFDFMRQLWRAVIRISPLQQQIIEKQLLQCLDMKSLVSIELLDVCEKEKNDLKQELETLKLRLVSFQAGTRKLPPLPSSEVKLRNESFCFAGSSETLEGSNLELQLQRARDQIKLLRKQNLTTLLELESIKRSMQSKISVAVTAVEQEAANRLAEASTRQADQLMRLESEARRYQDQTLNLLREKEEEISELRTSLFANHEATTFSHLHKTVGQLNLPSVEDPKNEEPDSTEATFPAFNEPSALHCGLVHCAERHERLMIELKKLRNSKRELEQRVETLEARVEEGQKAAREVATTRQAIFPQSTPSSPTQLSEDVSLTYVKNIIFNLLSSFNTSSFSSKMAVVRALSMALHFSPEEESAIIGGTIS</sequence>
<proteinExistence type="predicted"/>
<feature type="coiled-coil region" evidence="1">
    <location>
        <begin position="12"/>
        <end position="126"/>
    </location>
</feature>
<gene>
    <name evidence="3" type="ORF">TTAC_LOCUS129</name>
</gene>
<evidence type="ECO:0000313" key="4">
    <source>
        <dbReference type="Proteomes" id="UP000274429"/>
    </source>
</evidence>
<dbReference type="PROSITE" id="PS50913">
    <property type="entry name" value="GRIP"/>
    <property type="match status" value="1"/>
</dbReference>
<accession>A0A0R3WHU1</accession>
<dbReference type="STRING" id="6205.A0A0R3WHU1"/>
<keyword evidence="4" id="KW-1185">Reference proteome</keyword>
<dbReference type="InterPro" id="IPR000237">
    <property type="entry name" value="GRIP_dom"/>
</dbReference>
<organism evidence="5">
    <name type="scientific">Hydatigena taeniaeformis</name>
    <name type="common">Feline tapeworm</name>
    <name type="synonym">Taenia taeniaeformis</name>
    <dbReference type="NCBI Taxonomy" id="6205"/>
    <lineage>
        <taxon>Eukaryota</taxon>
        <taxon>Metazoa</taxon>
        <taxon>Spiralia</taxon>
        <taxon>Lophotrochozoa</taxon>
        <taxon>Platyhelminthes</taxon>
        <taxon>Cestoda</taxon>
        <taxon>Eucestoda</taxon>
        <taxon>Cyclophyllidea</taxon>
        <taxon>Taeniidae</taxon>
        <taxon>Hydatigera</taxon>
    </lineage>
</organism>
<dbReference type="AlphaFoldDB" id="A0A0R3WHU1"/>
<dbReference type="EMBL" id="UYWX01000008">
    <property type="protein sequence ID" value="VDM15907.1"/>
    <property type="molecule type" value="Genomic_DNA"/>
</dbReference>
<dbReference type="OrthoDB" id="9898580at2759"/>
<protein>
    <submittedName>
        <fullName evidence="5">GRIP domain-containing protein</fullName>
    </submittedName>
</protein>
<name>A0A0R3WHU1_HYDTA</name>
<evidence type="ECO:0000313" key="3">
    <source>
        <dbReference type="EMBL" id="VDM15907.1"/>
    </source>
</evidence>
<evidence type="ECO:0000256" key="1">
    <source>
        <dbReference type="SAM" id="Coils"/>
    </source>
</evidence>
<dbReference type="Pfam" id="PF01465">
    <property type="entry name" value="GRIP"/>
    <property type="match status" value="1"/>
</dbReference>
<feature type="domain" description="GRIP" evidence="2">
    <location>
        <begin position="476"/>
        <end position="529"/>
    </location>
</feature>
<feature type="coiled-coil region" evidence="1">
    <location>
        <begin position="207"/>
        <end position="234"/>
    </location>
</feature>
<keyword evidence="1" id="KW-0175">Coiled coil</keyword>
<reference evidence="3 4" key="2">
    <citation type="submission" date="2018-11" db="EMBL/GenBank/DDBJ databases">
        <authorList>
            <consortium name="Pathogen Informatics"/>
        </authorList>
    </citation>
    <scope>NUCLEOTIDE SEQUENCE [LARGE SCALE GENOMIC DNA]</scope>
</reference>
<dbReference type="WBParaSite" id="TTAC_0000012801-mRNA-1">
    <property type="protein sequence ID" value="TTAC_0000012801-mRNA-1"/>
    <property type="gene ID" value="TTAC_0000012801"/>
</dbReference>
<feature type="coiled-coil region" evidence="1">
    <location>
        <begin position="420"/>
        <end position="454"/>
    </location>
</feature>
<reference evidence="5" key="1">
    <citation type="submission" date="2017-02" db="UniProtKB">
        <authorList>
            <consortium name="WormBaseParasite"/>
        </authorList>
    </citation>
    <scope>IDENTIFICATION</scope>
</reference>